<keyword evidence="1" id="KW-1133">Transmembrane helix</keyword>
<evidence type="ECO:0000313" key="3">
    <source>
        <dbReference type="Proteomes" id="UP000032360"/>
    </source>
</evidence>
<dbReference type="AlphaFoldDB" id="A0A0D8HEK4"/>
<keyword evidence="1" id="KW-0472">Membrane</keyword>
<reference evidence="2 3" key="1">
    <citation type="submission" date="2015-01" db="EMBL/GenBank/DDBJ databases">
        <title>Draft genome of the acidophilic iron oxidizer Acidithrix ferrooxidans strain Py-F3.</title>
        <authorList>
            <person name="Poehlein A."/>
            <person name="Eisen S."/>
            <person name="Schloemann M."/>
            <person name="Johnson B.D."/>
            <person name="Daniel R."/>
            <person name="Muehling M."/>
        </authorList>
    </citation>
    <scope>NUCLEOTIDE SEQUENCE [LARGE SCALE GENOMIC DNA]</scope>
    <source>
        <strain evidence="2 3">Py-F3</strain>
    </source>
</reference>
<sequence>MLILLDRVDMHYPIDVRTVRHFNGHNLVGTFVFAAVSLLVLTAFIQIVT</sequence>
<organism evidence="2 3">
    <name type="scientific">Acidithrix ferrooxidans</name>
    <dbReference type="NCBI Taxonomy" id="1280514"/>
    <lineage>
        <taxon>Bacteria</taxon>
        <taxon>Bacillati</taxon>
        <taxon>Actinomycetota</taxon>
        <taxon>Acidimicrobiia</taxon>
        <taxon>Acidimicrobiales</taxon>
        <taxon>Acidimicrobiaceae</taxon>
        <taxon>Acidithrix</taxon>
    </lineage>
</organism>
<evidence type="ECO:0000313" key="2">
    <source>
        <dbReference type="EMBL" id="KJF16338.1"/>
    </source>
</evidence>
<feature type="transmembrane region" description="Helical" evidence="1">
    <location>
        <begin position="27"/>
        <end position="48"/>
    </location>
</feature>
<gene>
    <name evidence="2" type="ORF">AXFE_28410</name>
</gene>
<keyword evidence="1" id="KW-0812">Transmembrane</keyword>
<proteinExistence type="predicted"/>
<accession>A0A0D8HEK4</accession>
<name>A0A0D8HEK4_9ACTN</name>
<comment type="caution">
    <text evidence="2">The sequence shown here is derived from an EMBL/GenBank/DDBJ whole genome shotgun (WGS) entry which is preliminary data.</text>
</comment>
<dbReference type="EMBL" id="JXYS01000088">
    <property type="protein sequence ID" value="KJF16338.1"/>
    <property type="molecule type" value="Genomic_DNA"/>
</dbReference>
<keyword evidence="3" id="KW-1185">Reference proteome</keyword>
<protein>
    <submittedName>
        <fullName evidence="2">Uncharacterized protein</fullName>
    </submittedName>
</protein>
<dbReference type="Proteomes" id="UP000032360">
    <property type="component" value="Unassembled WGS sequence"/>
</dbReference>
<evidence type="ECO:0000256" key="1">
    <source>
        <dbReference type="SAM" id="Phobius"/>
    </source>
</evidence>